<dbReference type="InterPro" id="IPR041664">
    <property type="entry name" value="AAA_16"/>
</dbReference>
<dbReference type="InterPro" id="IPR027417">
    <property type="entry name" value="P-loop_NTPase"/>
</dbReference>
<dbReference type="PANTHER" id="PTHR19338:SF0">
    <property type="entry name" value="MITOCHONDRIAL IMPORT INNER MEMBRANE TRANSLOCASE SUBUNIT TIM13"/>
    <property type="match status" value="1"/>
</dbReference>
<keyword evidence="3" id="KW-1185">Reference proteome</keyword>
<dbReference type="Gramene" id="LPERR11G15500.1">
    <property type="protein sequence ID" value="LPERR11G15500.1"/>
    <property type="gene ID" value="LPERR11G15500"/>
</dbReference>
<dbReference type="Proteomes" id="UP000032180">
    <property type="component" value="Chromosome 11"/>
</dbReference>
<dbReference type="STRING" id="77586.A0A0D9XTY0"/>
<dbReference type="AlphaFoldDB" id="A0A0D9XTY0"/>
<dbReference type="EnsemblPlants" id="LPERR11G15500.1">
    <property type="protein sequence ID" value="LPERR11G15500.1"/>
    <property type="gene ID" value="LPERR11G15500"/>
</dbReference>
<dbReference type="PANTHER" id="PTHR19338">
    <property type="entry name" value="TRANSLOCASE OF INNER MITOCHONDRIAL MEMBRANE 13 HOMOLOG"/>
    <property type="match status" value="1"/>
</dbReference>
<organism evidence="2 3">
    <name type="scientific">Leersia perrieri</name>
    <dbReference type="NCBI Taxonomy" id="77586"/>
    <lineage>
        <taxon>Eukaryota</taxon>
        <taxon>Viridiplantae</taxon>
        <taxon>Streptophyta</taxon>
        <taxon>Embryophyta</taxon>
        <taxon>Tracheophyta</taxon>
        <taxon>Spermatophyta</taxon>
        <taxon>Magnoliopsida</taxon>
        <taxon>Liliopsida</taxon>
        <taxon>Poales</taxon>
        <taxon>Poaceae</taxon>
        <taxon>BOP clade</taxon>
        <taxon>Oryzoideae</taxon>
        <taxon>Oryzeae</taxon>
        <taxon>Oryzinae</taxon>
        <taxon>Leersia</taxon>
    </lineage>
</organism>
<protein>
    <recommendedName>
        <fullName evidence="1">Orc1-like AAA ATPase domain-containing protein</fullName>
    </recommendedName>
</protein>
<dbReference type="Gene3D" id="3.40.50.300">
    <property type="entry name" value="P-loop containing nucleotide triphosphate hydrolases"/>
    <property type="match status" value="1"/>
</dbReference>
<proteinExistence type="predicted"/>
<name>A0A0D9XTY0_9ORYZ</name>
<reference evidence="3" key="2">
    <citation type="submission" date="2013-12" db="EMBL/GenBank/DDBJ databases">
        <authorList>
            <person name="Yu Y."/>
            <person name="Lee S."/>
            <person name="de Baynast K."/>
            <person name="Wissotski M."/>
            <person name="Liu L."/>
            <person name="Talag J."/>
            <person name="Goicoechea J."/>
            <person name="Angelova A."/>
            <person name="Jetty R."/>
            <person name="Kudrna D."/>
            <person name="Golser W."/>
            <person name="Rivera L."/>
            <person name="Zhang J."/>
            <person name="Wing R."/>
        </authorList>
    </citation>
    <scope>NUCLEOTIDE SEQUENCE</scope>
</reference>
<reference evidence="2 3" key="1">
    <citation type="submission" date="2012-08" db="EMBL/GenBank/DDBJ databases">
        <title>Oryza genome evolution.</title>
        <authorList>
            <person name="Wing R.A."/>
        </authorList>
    </citation>
    <scope>NUCLEOTIDE SEQUENCE</scope>
</reference>
<reference evidence="2" key="3">
    <citation type="submission" date="2015-04" db="UniProtKB">
        <authorList>
            <consortium name="EnsemblPlants"/>
        </authorList>
    </citation>
    <scope>IDENTIFICATION</scope>
</reference>
<sequence>MGNVEMAAQTPMIEKQEELLKVWEPLLEMISKLLKDDHGRATTDEGLITRHGLAFMEMEVSTIVASLKIPLQRQPSRDSFALSRRMSWLKSRLGGEVEAFMKSLYSRHWHGGEAAPCVLLLLKKAMRCFCPRPLDDSILWMAYKLYREVAKEAQLEYPRSSIPSSPPDQVVEEAGGLHDQLVGIDGQVEELLRWIMAADDKSLRVMAITGPTGVGKTTLAMELHRRLQSQAEQYCFQCCVVAKFYHQSKWPQPSGSYFLLKTMLSQIIDLEAPSTYDDAELARRVSERLKERR</sequence>
<dbReference type="Pfam" id="PF13191">
    <property type="entry name" value="AAA_16"/>
    <property type="match status" value="1"/>
</dbReference>
<dbReference type="HOGENOM" id="CLU_984702_0_0_1"/>
<evidence type="ECO:0000259" key="1">
    <source>
        <dbReference type="Pfam" id="PF13191"/>
    </source>
</evidence>
<evidence type="ECO:0000313" key="2">
    <source>
        <dbReference type="EnsemblPlants" id="LPERR11G15500.1"/>
    </source>
</evidence>
<evidence type="ECO:0000313" key="3">
    <source>
        <dbReference type="Proteomes" id="UP000032180"/>
    </source>
</evidence>
<accession>A0A0D9XTY0</accession>
<feature type="domain" description="Orc1-like AAA ATPase" evidence="1">
    <location>
        <begin position="180"/>
        <end position="238"/>
    </location>
</feature>
<dbReference type="SUPFAM" id="SSF52540">
    <property type="entry name" value="P-loop containing nucleoside triphosphate hydrolases"/>
    <property type="match status" value="1"/>
</dbReference>